<evidence type="ECO:0000313" key="2">
    <source>
        <dbReference type="EMBL" id="SFH87116.1"/>
    </source>
</evidence>
<feature type="transmembrane region" description="Helical" evidence="1">
    <location>
        <begin position="111"/>
        <end position="144"/>
    </location>
</feature>
<keyword evidence="1" id="KW-0472">Membrane</keyword>
<name>A0A1I3DK98_9PLAN</name>
<dbReference type="RefSeq" id="WP_092048305.1">
    <property type="nucleotide sequence ID" value="NZ_FOQD01000003.1"/>
</dbReference>
<sequence length="151" mass="16858">MQDPSTDPIFTAEEIEAIEIMEEDEDEEVARFNLGQKTFERRAWNFLTGMGMGTVAVYIYARWIIPVLSSNALTEPDLLDFPLAAALCVYSAGFVWMFLNLNTILNRSWFFGGIFVLAGLWGQMCVLAIFLIGAVFFLVALLGVVGDWLAS</sequence>
<feature type="transmembrane region" description="Helical" evidence="1">
    <location>
        <begin position="81"/>
        <end position="99"/>
    </location>
</feature>
<organism evidence="2 3">
    <name type="scientific">Planctomicrobium piriforme</name>
    <dbReference type="NCBI Taxonomy" id="1576369"/>
    <lineage>
        <taxon>Bacteria</taxon>
        <taxon>Pseudomonadati</taxon>
        <taxon>Planctomycetota</taxon>
        <taxon>Planctomycetia</taxon>
        <taxon>Planctomycetales</taxon>
        <taxon>Planctomycetaceae</taxon>
        <taxon>Planctomicrobium</taxon>
    </lineage>
</organism>
<feature type="transmembrane region" description="Helical" evidence="1">
    <location>
        <begin position="43"/>
        <end position="61"/>
    </location>
</feature>
<protein>
    <submittedName>
        <fullName evidence="2">Uncharacterized protein</fullName>
    </submittedName>
</protein>
<accession>A0A1I3DK98</accession>
<dbReference type="Proteomes" id="UP000199518">
    <property type="component" value="Unassembled WGS sequence"/>
</dbReference>
<evidence type="ECO:0000256" key="1">
    <source>
        <dbReference type="SAM" id="Phobius"/>
    </source>
</evidence>
<reference evidence="3" key="1">
    <citation type="submission" date="2016-10" db="EMBL/GenBank/DDBJ databases">
        <authorList>
            <person name="Varghese N."/>
            <person name="Submissions S."/>
        </authorList>
    </citation>
    <scope>NUCLEOTIDE SEQUENCE [LARGE SCALE GENOMIC DNA]</scope>
    <source>
        <strain evidence="3">DSM 26348</strain>
    </source>
</reference>
<proteinExistence type="predicted"/>
<keyword evidence="1" id="KW-0812">Transmembrane</keyword>
<dbReference type="AlphaFoldDB" id="A0A1I3DK98"/>
<gene>
    <name evidence="2" type="ORF">SAMN05421753_103288</name>
</gene>
<evidence type="ECO:0000313" key="3">
    <source>
        <dbReference type="Proteomes" id="UP000199518"/>
    </source>
</evidence>
<dbReference type="EMBL" id="FOQD01000003">
    <property type="protein sequence ID" value="SFH87116.1"/>
    <property type="molecule type" value="Genomic_DNA"/>
</dbReference>
<keyword evidence="3" id="KW-1185">Reference proteome</keyword>
<keyword evidence="1" id="KW-1133">Transmembrane helix</keyword>